<dbReference type="Proteomes" id="UP000596661">
    <property type="component" value="Chromosome 2"/>
</dbReference>
<sequence length="72" mass="8349">MVHGFNLYVCLYKSTVSTCTPFGIDLDLCLSKSIASICRHFIFFINNRIIPRKISQTMLKQSPTLLLIWIRK</sequence>
<dbReference type="Gramene" id="novel_model_300_5bd9a17a">
    <property type="protein sequence ID" value="cds.novel_model_300_5bd9a17a"/>
    <property type="gene ID" value="novel_gene_169_5bd9a17a"/>
</dbReference>
<organism evidence="1 2">
    <name type="scientific">Cannabis sativa</name>
    <name type="common">Hemp</name>
    <name type="synonym">Marijuana</name>
    <dbReference type="NCBI Taxonomy" id="3483"/>
    <lineage>
        <taxon>Eukaryota</taxon>
        <taxon>Viridiplantae</taxon>
        <taxon>Streptophyta</taxon>
        <taxon>Embryophyta</taxon>
        <taxon>Tracheophyta</taxon>
        <taxon>Spermatophyta</taxon>
        <taxon>Magnoliopsida</taxon>
        <taxon>eudicotyledons</taxon>
        <taxon>Gunneridae</taxon>
        <taxon>Pentapetalae</taxon>
        <taxon>rosids</taxon>
        <taxon>fabids</taxon>
        <taxon>Rosales</taxon>
        <taxon>Cannabaceae</taxon>
        <taxon>Cannabis</taxon>
    </lineage>
</organism>
<evidence type="ECO:0000313" key="2">
    <source>
        <dbReference type="Proteomes" id="UP000596661"/>
    </source>
</evidence>
<evidence type="ECO:0000313" key="1">
    <source>
        <dbReference type="EnsemblPlants" id="cds.novel_model_300_5bd9a17a"/>
    </source>
</evidence>
<protein>
    <submittedName>
        <fullName evidence="1">Uncharacterized protein</fullName>
    </submittedName>
</protein>
<dbReference type="EMBL" id="UZAU01000103">
    <property type="status" value="NOT_ANNOTATED_CDS"/>
    <property type="molecule type" value="Genomic_DNA"/>
</dbReference>
<accession>A0A803QYR9</accession>
<proteinExistence type="predicted"/>
<reference evidence="1" key="2">
    <citation type="submission" date="2021-03" db="UniProtKB">
        <authorList>
            <consortium name="EnsemblPlants"/>
        </authorList>
    </citation>
    <scope>IDENTIFICATION</scope>
</reference>
<name>A0A803QYR9_CANSA</name>
<dbReference type="EnsemblPlants" id="novel_model_300_5bd9a17a">
    <property type="protein sequence ID" value="cds.novel_model_300_5bd9a17a"/>
    <property type="gene ID" value="novel_gene_169_5bd9a17a"/>
</dbReference>
<keyword evidence="2" id="KW-1185">Reference proteome</keyword>
<reference evidence="1" key="1">
    <citation type="submission" date="2018-11" db="EMBL/GenBank/DDBJ databases">
        <authorList>
            <person name="Grassa J C."/>
        </authorList>
    </citation>
    <scope>NUCLEOTIDE SEQUENCE [LARGE SCALE GENOMIC DNA]</scope>
</reference>
<dbReference type="AlphaFoldDB" id="A0A803QYR9"/>